<dbReference type="GeneID" id="20329741"/>
<organism evidence="2 3">
    <name type="scientific">Opisthorchis viverrini</name>
    <name type="common">Southeast Asian liver fluke</name>
    <dbReference type="NCBI Taxonomy" id="6198"/>
    <lineage>
        <taxon>Eukaryota</taxon>
        <taxon>Metazoa</taxon>
        <taxon>Spiralia</taxon>
        <taxon>Lophotrochozoa</taxon>
        <taxon>Platyhelminthes</taxon>
        <taxon>Trematoda</taxon>
        <taxon>Digenea</taxon>
        <taxon>Opisthorchiida</taxon>
        <taxon>Opisthorchiata</taxon>
        <taxon>Opisthorchiidae</taxon>
        <taxon>Opisthorchis</taxon>
    </lineage>
</organism>
<dbReference type="KEGG" id="ovi:T265_15576"/>
<accession>A0A074YXF3</accession>
<gene>
    <name evidence="2" type="ORF">T265_15576</name>
</gene>
<dbReference type="OrthoDB" id="10029313at2759"/>
<dbReference type="AlphaFoldDB" id="A0A074YXF3"/>
<keyword evidence="3" id="KW-1185">Reference proteome</keyword>
<reference evidence="2 3" key="1">
    <citation type="submission" date="2013-11" db="EMBL/GenBank/DDBJ databases">
        <title>Opisthorchis viverrini - life in the bile duct.</title>
        <authorList>
            <person name="Young N.D."/>
            <person name="Nagarajan N."/>
            <person name="Lin S.J."/>
            <person name="Korhonen P.K."/>
            <person name="Jex A.R."/>
            <person name="Hall R.S."/>
            <person name="Safavi-Hemami H."/>
            <person name="Kaewkong W."/>
            <person name="Bertrand D."/>
            <person name="Gao S."/>
            <person name="Seet Q."/>
            <person name="Wongkham S."/>
            <person name="Teh B.T."/>
            <person name="Wongkham C."/>
            <person name="Intapan P.M."/>
            <person name="Maleewong W."/>
            <person name="Yang X."/>
            <person name="Hu M."/>
            <person name="Wang Z."/>
            <person name="Hofmann A."/>
            <person name="Sternberg P.W."/>
            <person name="Tan P."/>
            <person name="Wang J."/>
            <person name="Gasser R.B."/>
        </authorList>
    </citation>
    <scope>NUCLEOTIDE SEQUENCE [LARGE SCALE GENOMIC DNA]</scope>
</reference>
<feature type="non-terminal residue" evidence="2">
    <location>
        <position position="244"/>
    </location>
</feature>
<dbReference type="Proteomes" id="UP000054324">
    <property type="component" value="Unassembled WGS sequence"/>
</dbReference>
<evidence type="ECO:0000313" key="3">
    <source>
        <dbReference type="Proteomes" id="UP000054324"/>
    </source>
</evidence>
<proteinExistence type="predicted"/>
<dbReference type="RefSeq" id="XP_009176916.1">
    <property type="nucleotide sequence ID" value="XM_009178652.1"/>
</dbReference>
<dbReference type="CTD" id="20329741"/>
<name>A0A074YXF3_OPIVI</name>
<dbReference type="EMBL" id="KL597239">
    <property type="protein sequence ID" value="KER19338.1"/>
    <property type="molecule type" value="Genomic_DNA"/>
</dbReference>
<sequence>MSEEVQQQIRQTTVPAITRNRKMQLISKQEQEALTNIRKDETIVILPADKGSITVIIDTPNCTEKAKQMLNDNTTYKPIDHDPTSHIINRSRDCKQHTRQPGRNDGKTRQCYRISTGEEELQEARSSMTINEDAFPSAKAHVCGRYKETGPNREPVMDAHQPHTENRHCCVADDAEIPKDLGAPALTTLGYQSTGFHEVRAVISDCPEFIGHVSKKSQGLECIYWLVFVESHVVSIGWCSLNRT</sequence>
<protein>
    <submittedName>
        <fullName evidence="2">Uncharacterized protein</fullName>
    </submittedName>
</protein>
<feature type="region of interest" description="Disordered" evidence="1">
    <location>
        <begin position="74"/>
        <end position="109"/>
    </location>
</feature>
<evidence type="ECO:0000256" key="1">
    <source>
        <dbReference type="SAM" id="MobiDB-lite"/>
    </source>
</evidence>
<feature type="compositionally biased region" description="Basic and acidic residues" evidence="1">
    <location>
        <begin position="78"/>
        <end position="108"/>
    </location>
</feature>
<evidence type="ECO:0000313" key="2">
    <source>
        <dbReference type="EMBL" id="KER19338.1"/>
    </source>
</evidence>